<evidence type="ECO:0000313" key="1">
    <source>
        <dbReference type="EMBL" id="KKM19141.1"/>
    </source>
</evidence>
<reference evidence="1" key="1">
    <citation type="journal article" date="2015" name="Nature">
        <title>Complex archaea that bridge the gap between prokaryotes and eukaryotes.</title>
        <authorList>
            <person name="Spang A."/>
            <person name="Saw J.H."/>
            <person name="Jorgensen S.L."/>
            <person name="Zaremba-Niedzwiedzka K."/>
            <person name="Martijn J."/>
            <person name="Lind A.E."/>
            <person name="van Eijk R."/>
            <person name="Schleper C."/>
            <person name="Guy L."/>
            <person name="Ettema T.J."/>
        </authorList>
    </citation>
    <scope>NUCLEOTIDE SEQUENCE</scope>
</reference>
<sequence length="71" mass="7895">MTRKIPYWKVTLCWTDPTTGALTSGFNWAFAYTPSGAVVQSLAKWAHHGDALQTEIRENLCSVEVIQVIGK</sequence>
<name>A0A0F9HUS2_9ZZZZ</name>
<gene>
    <name evidence="1" type="ORF">LCGC14_1658620</name>
</gene>
<accession>A0A0F9HUS2</accession>
<comment type="caution">
    <text evidence="1">The sequence shown here is derived from an EMBL/GenBank/DDBJ whole genome shotgun (WGS) entry which is preliminary data.</text>
</comment>
<proteinExistence type="predicted"/>
<dbReference type="EMBL" id="LAZR01014056">
    <property type="protein sequence ID" value="KKM19141.1"/>
    <property type="molecule type" value="Genomic_DNA"/>
</dbReference>
<dbReference type="AlphaFoldDB" id="A0A0F9HUS2"/>
<organism evidence="1">
    <name type="scientific">marine sediment metagenome</name>
    <dbReference type="NCBI Taxonomy" id="412755"/>
    <lineage>
        <taxon>unclassified sequences</taxon>
        <taxon>metagenomes</taxon>
        <taxon>ecological metagenomes</taxon>
    </lineage>
</organism>
<protein>
    <submittedName>
        <fullName evidence="1">Uncharacterized protein</fullName>
    </submittedName>
</protein>